<keyword evidence="11" id="KW-1185">Reference proteome</keyword>
<keyword evidence="7 9" id="KW-0408">Iron</keyword>
<reference evidence="10 11" key="1">
    <citation type="submission" date="2022-09" db="EMBL/GenBank/DDBJ databases">
        <authorList>
            <person name="Palmer J.M."/>
        </authorList>
    </citation>
    <scope>NUCLEOTIDE SEQUENCE [LARGE SCALE GENOMIC DNA]</scope>
    <source>
        <strain evidence="10 11">DSM 7382</strain>
    </source>
</reference>
<dbReference type="InterPro" id="IPR001128">
    <property type="entry name" value="Cyt_P450"/>
</dbReference>
<dbReference type="GO" id="GO:0020037">
    <property type="term" value="F:heme binding"/>
    <property type="evidence" value="ECO:0007669"/>
    <property type="project" value="InterPro"/>
</dbReference>
<proteinExistence type="inferred from homology"/>
<dbReference type="EMBL" id="JASBNA010000032">
    <property type="protein sequence ID" value="KAK7683149.1"/>
    <property type="molecule type" value="Genomic_DNA"/>
</dbReference>
<name>A0AAW0FVN7_9APHY</name>
<comment type="cofactor">
    <cofactor evidence="1 9">
        <name>heme</name>
        <dbReference type="ChEBI" id="CHEBI:30413"/>
    </cofactor>
</comment>
<dbReference type="AlphaFoldDB" id="A0AAW0FVN7"/>
<comment type="similarity">
    <text evidence="3">Belongs to the cytochrome P450 family.</text>
</comment>
<dbReference type="PRINTS" id="PR00385">
    <property type="entry name" value="P450"/>
</dbReference>
<dbReference type="GO" id="GO:0016705">
    <property type="term" value="F:oxidoreductase activity, acting on paired donors, with incorporation or reduction of molecular oxygen"/>
    <property type="evidence" value="ECO:0007669"/>
    <property type="project" value="InterPro"/>
</dbReference>
<dbReference type="InterPro" id="IPR050121">
    <property type="entry name" value="Cytochrome_P450_monoxygenase"/>
</dbReference>
<evidence type="ECO:0000256" key="4">
    <source>
        <dbReference type="ARBA" id="ARBA00022617"/>
    </source>
</evidence>
<evidence type="ECO:0000256" key="7">
    <source>
        <dbReference type="ARBA" id="ARBA00023004"/>
    </source>
</evidence>
<dbReference type="PANTHER" id="PTHR24305:SF166">
    <property type="entry name" value="CYTOCHROME P450 12A4, MITOCHONDRIAL-RELATED"/>
    <property type="match status" value="1"/>
</dbReference>
<feature type="binding site" description="axial binding residue" evidence="9">
    <location>
        <position position="576"/>
    </location>
    <ligand>
        <name>heme</name>
        <dbReference type="ChEBI" id="CHEBI:30413"/>
    </ligand>
    <ligandPart>
        <name>Fe</name>
        <dbReference type="ChEBI" id="CHEBI:18248"/>
    </ligandPart>
</feature>
<dbReference type="Proteomes" id="UP001385951">
    <property type="component" value="Unassembled WGS sequence"/>
</dbReference>
<dbReference type="InterPro" id="IPR002403">
    <property type="entry name" value="Cyt_P450_E_grp-IV"/>
</dbReference>
<evidence type="ECO:0000256" key="1">
    <source>
        <dbReference type="ARBA" id="ARBA00001971"/>
    </source>
</evidence>
<keyword evidence="6" id="KW-0560">Oxidoreductase</keyword>
<evidence type="ECO:0008006" key="12">
    <source>
        <dbReference type="Google" id="ProtNLM"/>
    </source>
</evidence>
<evidence type="ECO:0000256" key="3">
    <source>
        <dbReference type="ARBA" id="ARBA00010617"/>
    </source>
</evidence>
<evidence type="ECO:0000256" key="8">
    <source>
        <dbReference type="ARBA" id="ARBA00023033"/>
    </source>
</evidence>
<dbReference type="GO" id="GO:0005506">
    <property type="term" value="F:iron ion binding"/>
    <property type="evidence" value="ECO:0007669"/>
    <property type="project" value="InterPro"/>
</dbReference>
<comment type="pathway">
    <text evidence="2">Secondary metabolite biosynthesis.</text>
</comment>
<organism evidence="10 11">
    <name type="scientific">Cerrena zonata</name>
    <dbReference type="NCBI Taxonomy" id="2478898"/>
    <lineage>
        <taxon>Eukaryota</taxon>
        <taxon>Fungi</taxon>
        <taxon>Dikarya</taxon>
        <taxon>Basidiomycota</taxon>
        <taxon>Agaricomycotina</taxon>
        <taxon>Agaricomycetes</taxon>
        <taxon>Polyporales</taxon>
        <taxon>Cerrenaceae</taxon>
        <taxon>Cerrena</taxon>
    </lineage>
</organism>
<dbReference type="InterPro" id="IPR036396">
    <property type="entry name" value="Cyt_P450_sf"/>
</dbReference>
<evidence type="ECO:0000313" key="10">
    <source>
        <dbReference type="EMBL" id="KAK7683149.1"/>
    </source>
</evidence>
<evidence type="ECO:0000256" key="9">
    <source>
        <dbReference type="PIRSR" id="PIRSR602403-1"/>
    </source>
</evidence>
<gene>
    <name evidence="10" type="ORF">QCA50_013822</name>
</gene>
<sequence length="637" mass="71352">MIDHADDVRSLSSIIVECLYASKSCHRVAAITYLSPWTSTHSGTRSTMIFQVLLTSFLAYVVWKIINRARASPNPLSAIPGPQKEHWLKGNYHRIFNKEGWDYNIQLAEKYGGAVKIHGLMGAQLLYISDPRAMYHVVVKEQDVFEETDMFIMGNKLIFGEGLLSTLGDQHRKQRKILNPVFSLSNMRDLLPIIQPIANELLNVLQNQVVSGEQEIDVMKWMSRGAFEYVCQAGLGYTFSALDPSKTNEFTEAVKMLSPTAFRLVLLRPFVPFVLRTIPLRWRMKMVDWFPLKSLKEMRRIVGVMDKTSRTIYSSKIASLTAPTQTFVDGEGDLGPRGKGKDIMTALLKANASASASDRLTEEELLGQMKLVPHYLCSSHSYLRSIIALSFLAAFETTTSALSRSLHVLSERPIAQENLRKEIQEAKAKRALSTGENPKDVELPYGILMELPYLDAICRETLRLYPPVLLLGRTARKATVLPLAFPMRTPSGEEITSVPVPANTNITISILASNRNKRVWGEDANEWKPERWLTPEGKTKAGIFEGDVSSEQRQTGSRYPGVYASMMTFLGGGRACIGFKFAEMEMKQILATLLPTLQFSLPDKKIYWNMSGVQSPVVLQPEGDGSTPQLPLKVRAI</sequence>
<accession>A0AAW0FVN7</accession>
<evidence type="ECO:0000313" key="11">
    <source>
        <dbReference type="Proteomes" id="UP001385951"/>
    </source>
</evidence>
<dbReference type="Pfam" id="PF00067">
    <property type="entry name" value="p450"/>
    <property type="match status" value="2"/>
</dbReference>
<dbReference type="PRINTS" id="PR00465">
    <property type="entry name" value="EP450IV"/>
</dbReference>
<comment type="caution">
    <text evidence="10">The sequence shown here is derived from an EMBL/GenBank/DDBJ whole genome shotgun (WGS) entry which is preliminary data.</text>
</comment>
<keyword evidence="5 9" id="KW-0479">Metal-binding</keyword>
<dbReference type="SUPFAM" id="SSF48264">
    <property type="entry name" value="Cytochrome P450"/>
    <property type="match status" value="1"/>
</dbReference>
<dbReference type="GO" id="GO:0004497">
    <property type="term" value="F:monooxygenase activity"/>
    <property type="evidence" value="ECO:0007669"/>
    <property type="project" value="UniProtKB-KW"/>
</dbReference>
<dbReference type="CDD" id="cd11069">
    <property type="entry name" value="CYP_FUM15-like"/>
    <property type="match status" value="1"/>
</dbReference>
<keyword evidence="4 9" id="KW-0349">Heme</keyword>
<protein>
    <recommendedName>
        <fullName evidence="12">Cytochrome P450</fullName>
    </recommendedName>
</protein>
<keyword evidence="8" id="KW-0503">Monooxygenase</keyword>
<dbReference type="PANTHER" id="PTHR24305">
    <property type="entry name" value="CYTOCHROME P450"/>
    <property type="match status" value="1"/>
</dbReference>
<evidence type="ECO:0000256" key="5">
    <source>
        <dbReference type="ARBA" id="ARBA00022723"/>
    </source>
</evidence>
<evidence type="ECO:0000256" key="2">
    <source>
        <dbReference type="ARBA" id="ARBA00005179"/>
    </source>
</evidence>
<dbReference type="Gene3D" id="1.10.630.10">
    <property type="entry name" value="Cytochrome P450"/>
    <property type="match status" value="1"/>
</dbReference>
<evidence type="ECO:0000256" key="6">
    <source>
        <dbReference type="ARBA" id="ARBA00023002"/>
    </source>
</evidence>